<proteinExistence type="inferred from homology"/>
<dbReference type="InterPro" id="IPR007842">
    <property type="entry name" value="HEPN_dom"/>
</dbReference>
<evidence type="ECO:0000313" key="3">
    <source>
        <dbReference type="EMBL" id="KKN62902.1"/>
    </source>
</evidence>
<dbReference type="EMBL" id="LAZR01000608">
    <property type="protein sequence ID" value="KKN62902.1"/>
    <property type="molecule type" value="Genomic_DNA"/>
</dbReference>
<protein>
    <recommendedName>
        <fullName evidence="2">HEPN domain-containing protein</fullName>
    </recommendedName>
</protein>
<reference evidence="3" key="1">
    <citation type="journal article" date="2015" name="Nature">
        <title>Complex archaea that bridge the gap between prokaryotes and eukaryotes.</title>
        <authorList>
            <person name="Spang A."/>
            <person name="Saw J.H."/>
            <person name="Jorgensen S.L."/>
            <person name="Zaremba-Niedzwiedzka K."/>
            <person name="Martijn J."/>
            <person name="Lind A.E."/>
            <person name="van Eijk R."/>
            <person name="Schleper C."/>
            <person name="Guy L."/>
            <person name="Ettema T.J."/>
        </authorList>
    </citation>
    <scope>NUCLEOTIDE SEQUENCE</scope>
</reference>
<comment type="caution">
    <text evidence="3">The sequence shown here is derived from an EMBL/GenBank/DDBJ whole genome shotgun (WGS) entry which is preliminary data.</text>
</comment>
<feature type="domain" description="HEPN" evidence="2">
    <location>
        <begin position="8"/>
        <end position="64"/>
    </location>
</feature>
<evidence type="ECO:0000259" key="2">
    <source>
        <dbReference type="Pfam" id="PF05168"/>
    </source>
</evidence>
<dbReference type="AlphaFoldDB" id="A0A0F9SKM2"/>
<name>A0A0F9SKM2_9ZZZZ</name>
<dbReference type="PANTHER" id="PTHR36565:SF1">
    <property type="entry name" value="UPF0332 PROTEIN TM_1000"/>
    <property type="match status" value="1"/>
</dbReference>
<evidence type="ECO:0000256" key="1">
    <source>
        <dbReference type="ARBA" id="ARBA00038248"/>
    </source>
</evidence>
<comment type="similarity">
    <text evidence="1">Belongs to the UPF0332 family.</text>
</comment>
<dbReference type="PANTHER" id="PTHR36565">
    <property type="entry name" value="UPF0332 PROTEIN TM_1000"/>
    <property type="match status" value="1"/>
</dbReference>
<dbReference type="Gene3D" id="1.20.120.330">
    <property type="entry name" value="Nucleotidyltransferases domain 2"/>
    <property type="match status" value="1"/>
</dbReference>
<sequence length="65" mass="7419">MSEINVTLLVEKAKKYIKSAKLLLDNGDFDSTASRIYYAMHYMAEALILIKNLKIKSHRGLISVF</sequence>
<dbReference type="Pfam" id="PF05168">
    <property type="entry name" value="HEPN"/>
    <property type="match status" value="1"/>
</dbReference>
<accession>A0A0F9SKM2</accession>
<dbReference type="InterPro" id="IPR052226">
    <property type="entry name" value="UPF0332_toxin"/>
</dbReference>
<organism evidence="3">
    <name type="scientific">marine sediment metagenome</name>
    <dbReference type="NCBI Taxonomy" id="412755"/>
    <lineage>
        <taxon>unclassified sequences</taxon>
        <taxon>metagenomes</taxon>
        <taxon>ecological metagenomes</taxon>
    </lineage>
</organism>
<gene>
    <name evidence="3" type="ORF">LCGC14_0507140</name>
</gene>